<dbReference type="InterPro" id="IPR020449">
    <property type="entry name" value="Tscrpt_reg_AraC-type_HTH"/>
</dbReference>
<dbReference type="SMART" id="SM00342">
    <property type="entry name" value="HTH_ARAC"/>
    <property type="match status" value="1"/>
</dbReference>
<evidence type="ECO:0000313" key="6">
    <source>
        <dbReference type="Proteomes" id="UP001628091"/>
    </source>
</evidence>
<dbReference type="Proteomes" id="UP001628091">
    <property type="component" value="Unassembled WGS sequence"/>
</dbReference>
<evidence type="ECO:0000256" key="2">
    <source>
        <dbReference type="ARBA" id="ARBA00023125"/>
    </source>
</evidence>
<protein>
    <submittedName>
        <fullName evidence="5">AraC family transcriptional regulator</fullName>
    </submittedName>
</protein>
<name>A0ABQ0H5I1_9HYPH</name>
<dbReference type="InterPro" id="IPR018062">
    <property type="entry name" value="HTH_AraC-typ_CS"/>
</dbReference>
<dbReference type="PRINTS" id="PR00032">
    <property type="entry name" value="HTHARAC"/>
</dbReference>
<organism evidence="5 6">
    <name type="scientific">Phyllobacterium phragmitis</name>
    <dbReference type="NCBI Taxonomy" id="2670329"/>
    <lineage>
        <taxon>Bacteria</taxon>
        <taxon>Pseudomonadati</taxon>
        <taxon>Pseudomonadota</taxon>
        <taxon>Alphaproteobacteria</taxon>
        <taxon>Hyphomicrobiales</taxon>
        <taxon>Phyllobacteriaceae</taxon>
        <taxon>Phyllobacterium</taxon>
    </lineage>
</organism>
<dbReference type="EMBL" id="BAAFZP010000002">
    <property type="protein sequence ID" value="GAB1584175.1"/>
    <property type="molecule type" value="Genomic_DNA"/>
</dbReference>
<proteinExistence type="predicted"/>
<dbReference type="PROSITE" id="PS01124">
    <property type="entry name" value="HTH_ARAC_FAMILY_2"/>
    <property type="match status" value="1"/>
</dbReference>
<gene>
    <name evidence="5" type="ORF">PPNSA23_41180</name>
</gene>
<evidence type="ECO:0000259" key="4">
    <source>
        <dbReference type="PROSITE" id="PS01124"/>
    </source>
</evidence>
<dbReference type="Pfam" id="PF12833">
    <property type="entry name" value="HTH_18"/>
    <property type="match status" value="1"/>
</dbReference>
<dbReference type="PANTHER" id="PTHR47504:SF5">
    <property type="entry name" value="RIGHT ORIGIN-BINDING PROTEIN"/>
    <property type="match status" value="1"/>
</dbReference>
<evidence type="ECO:0000313" key="5">
    <source>
        <dbReference type="EMBL" id="GAB1584175.1"/>
    </source>
</evidence>
<keyword evidence="1" id="KW-0805">Transcription regulation</keyword>
<dbReference type="InterPro" id="IPR018060">
    <property type="entry name" value="HTH_AraC"/>
</dbReference>
<sequence>MAVRGPFPIRTSDRIAVQPPSARPEKKRIPTFEFSTLSLPPEEQFLAWRASYAPMVDLTEPDDFSVDFAGEQVLWDLDNLVISRVRTHGLGFASLAGHVRRDPMDHWLITVMLKGKSTTIAPTRMLEGRIGSVQIHPLGKVFEGQLTDCEMLQLFVPRDFFRGMAHVLDAAEFSARDDGMARFLAEYLIGLVRCLPSLDSGDLPRLVKATRAMILACVAPSADHFEQAGDMIANVLLERARRFVQANIISRDLSAKVLQRELGVSRSRLYRLFKPYGGVFRYIQHRRLLDAHAALADPNDSRRILDIAEEYGFTDAPEFSRAFKREFGYSPSEVRMAGKENISQRPVTDLENIAATDRLGVLLRRLQA</sequence>
<keyword evidence="6" id="KW-1185">Reference proteome</keyword>
<dbReference type="InterPro" id="IPR009057">
    <property type="entry name" value="Homeodomain-like_sf"/>
</dbReference>
<evidence type="ECO:0000256" key="3">
    <source>
        <dbReference type="ARBA" id="ARBA00023163"/>
    </source>
</evidence>
<reference evidence="5 6" key="1">
    <citation type="submission" date="2024-10" db="EMBL/GenBank/DDBJ databases">
        <title>Isolation, draft genome sequencing and identification of Phyllobacterium sp. NSA23, isolated from leaf soil.</title>
        <authorList>
            <person name="Akita H."/>
        </authorList>
    </citation>
    <scope>NUCLEOTIDE SEQUENCE [LARGE SCALE GENOMIC DNA]</scope>
    <source>
        <strain evidence="5 6">NSA23</strain>
    </source>
</reference>
<comment type="caution">
    <text evidence="5">The sequence shown here is derived from an EMBL/GenBank/DDBJ whole genome shotgun (WGS) entry which is preliminary data.</text>
</comment>
<keyword evidence="3" id="KW-0804">Transcription</keyword>
<dbReference type="InterPro" id="IPR050959">
    <property type="entry name" value="MarA-like"/>
</dbReference>
<dbReference type="PANTHER" id="PTHR47504">
    <property type="entry name" value="RIGHT ORIGIN-BINDING PROTEIN"/>
    <property type="match status" value="1"/>
</dbReference>
<accession>A0ABQ0H5I1</accession>
<dbReference type="SUPFAM" id="SSF46689">
    <property type="entry name" value="Homeodomain-like"/>
    <property type="match status" value="1"/>
</dbReference>
<dbReference type="PROSITE" id="PS00041">
    <property type="entry name" value="HTH_ARAC_FAMILY_1"/>
    <property type="match status" value="1"/>
</dbReference>
<keyword evidence="2" id="KW-0238">DNA-binding</keyword>
<dbReference type="Gene3D" id="1.10.10.60">
    <property type="entry name" value="Homeodomain-like"/>
    <property type="match status" value="1"/>
</dbReference>
<evidence type="ECO:0000256" key="1">
    <source>
        <dbReference type="ARBA" id="ARBA00023015"/>
    </source>
</evidence>
<feature type="domain" description="HTH araC/xylS-type" evidence="4">
    <location>
        <begin position="238"/>
        <end position="337"/>
    </location>
</feature>